<feature type="transmembrane region" description="Helical" evidence="11">
    <location>
        <begin position="105"/>
        <end position="127"/>
    </location>
</feature>
<dbReference type="InterPro" id="IPR041489">
    <property type="entry name" value="PDZ_6"/>
</dbReference>
<dbReference type="SMART" id="SM00228">
    <property type="entry name" value="PDZ"/>
    <property type="match status" value="2"/>
</dbReference>
<dbReference type="Pfam" id="PF02163">
    <property type="entry name" value="Peptidase_M50"/>
    <property type="match status" value="1"/>
</dbReference>
<comment type="cofactor">
    <cofactor evidence="1 11">
        <name>Zn(2+)</name>
        <dbReference type="ChEBI" id="CHEBI:29105"/>
    </cofactor>
</comment>
<comment type="similarity">
    <text evidence="3 11">Belongs to the peptidase M50B family.</text>
</comment>
<dbReference type="Pfam" id="PF17820">
    <property type="entry name" value="PDZ_6"/>
    <property type="match status" value="1"/>
</dbReference>
<feature type="transmembrane region" description="Helical" evidence="11">
    <location>
        <begin position="7"/>
        <end position="27"/>
    </location>
</feature>
<comment type="subcellular location">
    <subcellularLocation>
        <location evidence="2">Membrane</location>
        <topology evidence="2">Multi-pass membrane protein</topology>
    </subcellularLocation>
</comment>
<keyword evidence="8 11" id="KW-1133">Transmembrane helix</keyword>
<dbReference type="InterPro" id="IPR036034">
    <property type="entry name" value="PDZ_sf"/>
</dbReference>
<dbReference type="InterPro" id="IPR001478">
    <property type="entry name" value="PDZ"/>
</dbReference>
<dbReference type="SUPFAM" id="SSF50156">
    <property type="entry name" value="PDZ domain-like"/>
    <property type="match status" value="2"/>
</dbReference>
<dbReference type="PANTHER" id="PTHR42837:SF2">
    <property type="entry name" value="MEMBRANE METALLOPROTEASE ARASP2, CHLOROPLASTIC-RELATED"/>
    <property type="match status" value="1"/>
</dbReference>
<evidence type="ECO:0000256" key="8">
    <source>
        <dbReference type="ARBA" id="ARBA00022989"/>
    </source>
</evidence>
<keyword evidence="11" id="KW-0479">Metal-binding</keyword>
<dbReference type="Gene3D" id="2.30.42.10">
    <property type="match status" value="2"/>
</dbReference>
<protein>
    <recommendedName>
        <fullName evidence="11">Zinc metalloprotease</fullName>
        <ecNumber evidence="11">3.4.24.-</ecNumber>
    </recommendedName>
</protein>
<evidence type="ECO:0000256" key="6">
    <source>
        <dbReference type="ARBA" id="ARBA00022801"/>
    </source>
</evidence>
<dbReference type="EMBL" id="AP024702">
    <property type="protein sequence ID" value="BCX47384.1"/>
    <property type="molecule type" value="Genomic_DNA"/>
</dbReference>
<keyword evidence="5 11" id="KW-0812">Transmembrane</keyword>
<evidence type="ECO:0000256" key="2">
    <source>
        <dbReference type="ARBA" id="ARBA00004141"/>
    </source>
</evidence>
<keyword evidence="14" id="KW-1185">Reference proteome</keyword>
<dbReference type="InterPro" id="IPR008915">
    <property type="entry name" value="Peptidase_M50"/>
</dbReference>
<gene>
    <name evidence="13" type="ORF">HAHE_12920</name>
</gene>
<keyword evidence="10 11" id="KW-0472">Membrane</keyword>
<organism evidence="13 14">
    <name type="scientific">Haloferula helveola</name>
    <dbReference type="NCBI Taxonomy" id="490095"/>
    <lineage>
        <taxon>Bacteria</taxon>
        <taxon>Pseudomonadati</taxon>
        <taxon>Verrucomicrobiota</taxon>
        <taxon>Verrucomicrobiia</taxon>
        <taxon>Verrucomicrobiales</taxon>
        <taxon>Verrucomicrobiaceae</taxon>
        <taxon>Haloferula</taxon>
    </lineage>
</organism>
<dbReference type="InterPro" id="IPR004387">
    <property type="entry name" value="Pept_M50_Zn"/>
</dbReference>
<name>A0ABM7RAN0_9BACT</name>
<dbReference type="Proteomes" id="UP001374893">
    <property type="component" value="Chromosome"/>
</dbReference>
<feature type="domain" description="PDZ" evidence="12">
    <location>
        <begin position="144"/>
        <end position="199"/>
    </location>
</feature>
<proteinExistence type="inferred from homology"/>
<dbReference type="RefSeq" id="WP_338689554.1">
    <property type="nucleotide sequence ID" value="NZ_AP024702.1"/>
</dbReference>
<feature type="transmembrane region" description="Helical" evidence="11">
    <location>
        <begin position="434"/>
        <end position="455"/>
    </location>
</feature>
<dbReference type="CDD" id="cd06163">
    <property type="entry name" value="S2P-M50_PDZ_RseP-like"/>
    <property type="match status" value="1"/>
</dbReference>
<evidence type="ECO:0000256" key="9">
    <source>
        <dbReference type="ARBA" id="ARBA00023049"/>
    </source>
</evidence>
<keyword evidence="9 11" id="KW-0482">Metalloprotease</keyword>
<evidence type="ECO:0000259" key="12">
    <source>
        <dbReference type="PROSITE" id="PS50106"/>
    </source>
</evidence>
<dbReference type="PROSITE" id="PS50106">
    <property type="entry name" value="PDZ"/>
    <property type="match status" value="1"/>
</dbReference>
<sequence length="480" mass="52938">MFDPGPLTTALLILLVIMIFNVIIFVHELGHFWAAKWRGLKIDRFQIWFGKPIWKKTINGVQYGLGWIPAGGFVALPQMAPMEAIEGDNRDAGEPLPPISPLDKIIVAFAGPLFSFLLAFVCSLMIWKIGRPLEVLPTTEVGWVEAGSPAEKAGFQRGDTILAIDGEPVSSWDGSLDSIRVKIITSRNEKIRFTVNRPGVGELDLVSGYTIPETSWWERRATREVGIEWKAGPVQLLLLDAENSPAKLAGVKEGDVALSLNGTEIVARLQFLELLEDNGDKPVELVVERTEESGEKVTKTLTIQPAKPLNPTPDIDRYMIGVTPWGQADIIDTLEYPNPKEQITGTLQQMWLTVRSVASPKSSIGIQHLSGPIGISKIQFFSLLMEHPLRRILGFMVLININLALLNLLPFPVLDGGHITIATMEAIARRPVNVKFLEVLQMGFVFLLFGIMLYVSSKDLFDDFGVGGGEAPKIEFAEPG</sequence>
<accession>A0ABM7RAN0</accession>
<dbReference type="GO" id="GO:0006508">
    <property type="term" value="P:proteolysis"/>
    <property type="evidence" value="ECO:0007669"/>
    <property type="project" value="UniProtKB-KW"/>
</dbReference>
<feature type="transmembrane region" description="Helical" evidence="11">
    <location>
        <begin position="392"/>
        <end position="414"/>
    </location>
</feature>
<evidence type="ECO:0000256" key="7">
    <source>
        <dbReference type="ARBA" id="ARBA00022833"/>
    </source>
</evidence>
<dbReference type="PANTHER" id="PTHR42837">
    <property type="entry name" value="REGULATOR OF SIGMA-E PROTEASE RSEP"/>
    <property type="match status" value="1"/>
</dbReference>
<keyword evidence="4 13" id="KW-0645">Protease</keyword>
<keyword evidence="6 11" id="KW-0378">Hydrolase</keyword>
<dbReference type="NCBIfam" id="TIGR00054">
    <property type="entry name" value="RIP metalloprotease RseP"/>
    <property type="match status" value="1"/>
</dbReference>
<dbReference type="GO" id="GO:0008233">
    <property type="term" value="F:peptidase activity"/>
    <property type="evidence" value="ECO:0007669"/>
    <property type="project" value="UniProtKB-KW"/>
</dbReference>
<evidence type="ECO:0000256" key="1">
    <source>
        <dbReference type="ARBA" id="ARBA00001947"/>
    </source>
</evidence>
<evidence type="ECO:0000313" key="13">
    <source>
        <dbReference type="EMBL" id="BCX47384.1"/>
    </source>
</evidence>
<evidence type="ECO:0000256" key="4">
    <source>
        <dbReference type="ARBA" id="ARBA00022670"/>
    </source>
</evidence>
<evidence type="ECO:0000313" key="14">
    <source>
        <dbReference type="Proteomes" id="UP001374893"/>
    </source>
</evidence>
<keyword evidence="7 11" id="KW-0862">Zinc</keyword>
<evidence type="ECO:0000256" key="11">
    <source>
        <dbReference type="RuleBase" id="RU362031"/>
    </source>
</evidence>
<reference evidence="13 14" key="1">
    <citation type="submission" date="2021-06" db="EMBL/GenBank/DDBJ databases">
        <title>Complete genome of Haloferula helveola possessing various polysaccharide degrading enzymes.</title>
        <authorList>
            <person name="Takami H."/>
            <person name="Huang C."/>
            <person name="Hamasaki K."/>
        </authorList>
    </citation>
    <scope>NUCLEOTIDE SEQUENCE [LARGE SCALE GENOMIC DNA]</scope>
    <source>
        <strain evidence="13 14">CN-1</strain>
    </source>
</reference>
<evidence type="ECO:0000256" key="3">
    <source>
        <dbReference type="ARBA" id="ARBA00007931"/>
    </source>
</evidence>
<dbReference type="EC" id="3.4.24.-" evidence="11"/>
<evidence type="ECO:0000256" key="5">
    <source>
        <dbReference type="ARBA" id="ARBA00022692"/>
    </source>
</evidence>
<evidence type="ECO:0000256" key="10">
    <source>
        <dbReference type="ARBA" id="ARBA00023136"/>
    </source>
</evidence>